<evidence type="ECO:0000313" key="5">
    <source>
        <dbReference type="Proteomes" id="UP000654918"/>
    </source>
</evidence>
<feature type="transmembrane region" description="Helical" evidence="1">
    <location>
        <begin position="293"/>
        <end position="310"/>
    </location>
</feature>
<dbReference type="InterPro" id="IPR046623">
    <property type="entry name" value="DUF6536"/>
</dbReference>
<evidence type="ECO:0000259" key="3">
    <source>
        <dbReference type="Pfam" id="PF20163"/>
    </source>
</evidence>
<organism evidence="4 5">
    <name type="scientific">Colletotrichum plurivorum</name>
    <dbReference type="NCBI Taxonomy" id="2175906"/>
    <lineage>
        <taxon>Eukaryota</taxon>
        <taxon>Fungi</taxon>
        <taxon>Dikarya</taxon>
        <taxon>Ascomycota</taxon>
        <taxon>Pezizomycotina</taxon>
        <taxon>Sordariomycetes</taxon>
        <taxon>Hypocreomycetidae</taxon>
        <taxon>Glomerellales</taxon>
        <taxon>Glomerellaceae</taxon>
        <taxon>Colletotrichum</taxon>
        <taxon>Colletotrichum orchidearum species complex</taxon>
    </lineage>
</organism>
<evidence type="ECO:0000313" key="4">
    <source>
        <dbReference type="EMBL" id="KAF6813180.1"/>
    </source>
</evidence>
<feature type="domain" description="DUF6536" evidence="3">
    <location>
        <begin position="3"/>
        <end position="144"/>
    </location>
</feature>
<feature type="chain" id="PRO_5034634793" description="DUF6536 domain-containing protein" evidence="2">
    <location>
        <begin position="20"/>
        <end position="527"/>
    </location>
</feature>
<keyword evidence="1" id="KW-1133">Transmembrane helix</keyword>
<reference evidence="4" key="1">
    <citation type="journal article" date="2020" name="Phytopathology">
        <title>Genome Sequence Resources of Colletotrichum truncatum, C. plurivorum, C. musicola, and C. sojae: Four Species Pathogenic to Soybean (Glycine max).</title>
        <authorList>
            <person name="Rogerio F."/>
            <person name="Boufleur T.R."/>
            <person name="Ciampi-Guillardi M."/>
            <person name="Sukno S.A."/>
            <person name="Thon M.R."/>
            <person name="Massola Junior N.S."/>
            <person name="Baroncelli R."/>
        </authorList>
    </citation>
    <scope>NUCLEOTIDE SEQUENCE</scope>
    <source>
        <strain evidence="4">LFN00145</strain>
    </source>
</reference>
<sequence>MSTCATILLGILITAVAKTGELKQAWLFFKGDCRQDSTKTTNTLLHLLINALSTVVLASSNFFMQVLNAPSRRELDAAHARGKWLDIGILSWRNAISLSKFKLAARIALCLTSIPIHMLFNSPVFQMTSRFGSFNVVVASEGFLRGEPYYFPGAYLRLQEAARAPGWERLDMLTCQRIYNPGPCTGLTAHRNVVIVVDGSGWRRGDMWNTTVEVDEGWEPFIPRDELNPLLPGLQCNMSGSFLGSQESLVTPGDAVASFISMQDEGTIPGPVTQDMKWAEKRRPRAQAVPRGVWFRTYAILLIGFAALPYKHSVPLLVLSTLGHWLVSNALFVIVSQGSYYSADLGSNKDYASDHTSLPADAVVAIGTASLPVLILTVLGAVMILWPILLSRKALPGYMPIVGSNSLAIMAACRVSPLAQVPREDGHEIGEVMKQVAHSSVDRTPADDTTQDTELEELVPPAETSPKVKEGCGGAVDIALHPLKWGQVKMPEDWYTQEGQDLDNVGHLSFGTVLDDPQPPVNGRWYR</sequence>
<gene>
    <name evidence="4" type="ORF">CPLU01_14710</name>
</gene>
<keyword evidence="1" id="KW-0812">Transmembrane</keyword>
<proteinExistence type="predicted"/>
<comment type="caution">
    <text evidence="4">The sequence shown here is derived from an EMBL/GenBank/DDBJ whole genome shotgun (WGS) entry which is preliminary data.</text>
</comment>
<evidence type="ECO:0000256" key="1">
    <source>
        <dbReference type="SAM" id="Phobius"/>
    </source>
</evidence>
<protein>
    <recommendedName>
        <fullName evidence="3">DUF6536 domain-containing protein</fullName>
    </recommendedName>
</protein>
<keyword evidence="2" id="KW-0732">Signal</keyword>
<feature type="signal peptide" evidence="2">
    <location>
        <begin position="1"/>
        <end position="19"/>
    </location>
</feature>
<dbReference type="PANTHER" id="PTHR35395:SF1">
    <property type="entry name" value="DUF6536 DOMAIN-CONTAINING PROTEIN"/>
    <property type="match status" value="1"/>
</dbReference>
<dbReference type="Proteomes" id="UP000654918">
    <property type="component" value="Unassembled WGS sequence"/>
</dbReference>
<accession>A0A8H6JIL0</accession>
<dbReference type="Pfam" id="PF20163">
    <property type="entry name" value="DUF6536"/>
    <property type="match status" value="1"/>
</dbReference>
<dbReference type="EMBL" id="WIGO01000412">
    <property type="protein sequence ID" value="KAF6813180.1"/>
    <property type="molecule type" value="Genomic_DNA"/>
</dbReference>
<dbReference type="PANTHER" id="PTHR35395">
    <property type="entry name" value="DUF6536 DOMAIN-CONTAINING PROTEIN"/>
    <property type="match status" value="1"/>
</dbReference>
<keyword evidence="1" id="KW-0472">Membrane</keyword>
<feature type="transmembrane region" description="Helical" evidence="1">
    <location>
        <begin position="322"/>
        <end position="343"/>
    </location>
</feature>
<keyword evidence="5" id="KW-1185">Reference proteome</keyword>
<name>A0A8H6JIL0_9PEZI</name>
<feature type="transmembrane region" description="Helical" evidence="1">
    <location>
        <begin position="363"/>
        <end position="389"/>
    </location>
</feature>
<evidence type="ECO:0000256" key="2">
    <source>
        <dbReference type="SAM" id="SignalP"/>
    </source>
</evidence>
<dbReference type="AlphaFoldDB" id="A0A8H6JIL0"/>
<feature type="transmembrane region" description="Helical" evidence="1">
    <location>
        <begin position="43"/>
        <end position="64"/>
    </location>
</feature>